<comment type="subcellular location">
    <subcellularLocation>
        <location evidence="1 7">Membrane</location>
        <topology evidence="1 7">Multi-pass membrane protein</topology>
    </subcellularLocation>
</comment>
<evidence type="ECO:0000256" key="6">
    <source>
        <dbReference type="PIRSR" id="PIRSR002419-1"/>
    </source>
</evidence>
<organism evidence="8 9">
    <name type="scientific">Crassostrea virginica</name>
    <name type="common">Eastern oyster</name>
    <dbReference type="NCBI Taxonomy" id="6565"/>
    <lineage>
        <taxon>Eukaryota</taxon>
        <taxon>Metazoa</taxon>
        <taxon>Spiralia</taxon>
        <taxon>Lophotrochozoa</taxon>
        <taxon>Mollusca</taxon>
        <taxon>Bivalvia</taxon>
        <taxon>Autobranchia</taxon>
        <taxon>Pteriomorphia</taxon>
        <taxon>Ostreida</taxon>
        <taxon>Ostreoidea</taxon>
        <taxon>Ostreidae</taxon>
        <taxon>Crassostrea</taxon>
    </lineage>
</organism>
<keyword evidence="5 7" id="KW-0472">Membrane</keyword>
<dbReference type="PIRSF" id="PIRSF002419">
    <property type="entry name" value="Tetraspanin"/>
    <property type="match status" value="1"/>
</dbReference>
<feature type="transmembrane region" description="Helical" evidence="7">
    <location>
        <begin position="225"/>
        <end position="248"/>
    </location>
</feature>
<evidence type="ECO:0000313" key="8">
    <source>
        <dbReference type="Proteomes" id="UP000694844"/>
    </source>
</evidence>
<keyword evidence="6" id="KW-1015">Disulfide bond</keyword>
<keyword evidence="8" id="KW-1185">Reference proteome</keyword>
<dbReference type="Proteomes" id="UP000694844">
    <property type="component" value="Chromosome 3"/>
</dbReference>
<dbReference type="Pfam" id="PF00335">
    <property type="entry name" value="Tetraspanin"/>
    <property type="match status" value="1"/>
</dbReference>
<dbReference type="InterPro" id="IPR008952">
    <property type="entry name" value="Tetraspanin_EC2_sf"/>
</dbReference>
<evidence type="ECO:0000256" key="4">
    <source>
        <dbReference type="ARBA" id="ARBA00022989"/>
    </source>
</evidence>
<reference evidence="9" key="1">
    <citation type="submission" date="2025-08" db="UniProtKB">
        <authorList>
            <consortium name="RefSeq"/>
        </authorList>
    </citation>
    <scope>IDENTIFICATION</scope>
    <source>
        <tissue evidence="9">Whole sample</tissue>
    </source>
</reference>
<dbReference type="Gene3D" id="1.10.1450.10">
    <property type="entry name" value="Tetraspanin"/>
    <property type="match status" value="1"/>
</dbReference>
<evidence type="ECO:0000313" key="9">
    <source>
        <dbReference type="RefSeq" id="XP_022320134.1"/>
    </source>
</evidence>
<evidence type="ECO:0000256" key="1">
    <source>
        <dbReference type="ARBA" id="ARBA00004141"/>
    </source>
</evidence>
<accession>A0A8B8CY15</accession>
<dbReference type="PANTHER" id="PTHR19282:SF417">
    <property type="entry name" value="TETRASPANIN TSPA-RELATED"/>
    <property type="match status" value="1"/>
</dbReference>
<evidence type="ECO:0000256" key="2">
    <source>
        <dbReference type="ARBA" id="ARBA00006840"/>
    </source>
</evidence>
<evidence type="ECO:0000256" key="5">
    <source>
        <dbReference type="ARBA" id="ARBA00023136"/>
    </source>
</evidence>
<dbReference type="GO" id="GO:0016020">
    <property type="term" value="C:membrane"/>
    <property type="evidence" value="ECO:0007669"/>
    <property type="project" value="UniProtKB-SubCell"/>
</dbReference>
<feature type="transmembrane region" description="Helical" evidence="7">
    <location>
        <begin position="90"/>
        <end position="113"/>
    </location>
</feature>
<feature type="transmembrane region" description="Helical" evidence="7">
    <location>
        <begin position="57"/>
        <end position="78"/>
    </location>
</feature>
<sequence length="258" mass="27441">MGSTGACCAKLILGILNTLFLLVGLALIAVGSLVLVGADFLASVLKAFADIPVIANVITSAAWILIGLGIFLVLMGVLGGCGACCSIKTFLIAYVVVIVVLVLVEITFVALLFSDTLKNMLSDPVTNEIKKYKDILDSSNKFVTDPQSRAMDLLFINLKCCGWNDHNDLPSVPKTCCSSFSKAILDSADPSAISSIGICSDSSPTFYKKGCYKAVMDLIDDNKPMAVGILVGIFLFQILCIVFAIWIVKANSKVNPID</sequence>
<proteinExistence type="inferred from homology"/>
<dbReference type="RefSeq" id="XP_022320134.1">
    <property type="nucleotide sequence ID" value="XM_022464426.1"/>
</dbReference>
<feature type="disulfide bond" evidence="6">
    <location>
        <begin position="161"/>
        <end position="177"/>
    </location>
</feature>
<evidence type="ECO:0000256" key="3">
    <source>
        <dbReference type="ARBA" id="ARBA00022692"/>
    </source>
</evidence>
<comment type="similarity">
    <text evidence="2 7">Belongs to the tetraspanin (TM4SF) family.</text>
</comment>
<dbReference type="InterPro" id="IPR018499">
    <property type="entry name" value="Tetraspanin/Peripherin"/>
</dbReference>
<dbReference type="InterPro" id="IPR000301">
    <property type="entry name" value="Tetraspanin_animals"/>
</dbReference>
<dbReference type="SUPFAM" id="SSF48652">
    <property type="entry name" value="Tetraspanin"/>
    <property type="match status" value="1"/>
</dbReference>
<dbReference type="OrthoDB" id="6279736at2759"/>
<name>A0A8B8CY15_CRAVI</name>
<feature type="transmembrane region" description="Helical" evidence="7">
    <location>
        <begin position="12"/>
        <end position="37"/>
    </location>
</feature>
<dbReference type="PRINTS" id="PR00259">
    <property type="entry name" value="TMFOUR"/>
</dbReference>
<dbReference type="GeneID" id="111122615"/>
<dbReference type="KEGG" id="cvn:111122615"/>
<protein>
    <recommendedName>
        <fullName evidence="7">Tetraspanin</fullName>
    </recommendedName>
</protein>
<dbReference type="PANTHER" id="PTHR19282">
    <property type="entry name" value="TETRASPANIN"/>
    <property type="match status" value="1"/>
</dbReference>
<dbReference type="AlphaFoldDB" id="A0A8B8CY15"/>
<gene>
    <name evidence="9" type="primary">LOC111122615</name>
</gene>
<evidence type="ECO:0000256" key="7">
    <source>
        <dbReference type="RuleBase" id="RU361218"/>
    </source>
</evidence>
<keyword evidence="3 7" id="KW-0812">Transmembrane</keyword>
<keyword evidence="4 7" id="KW-1133">Transmembrane helix</keyword>